<dbReference type="AlphaFoldDB" id="A0A368JU73"/>
<keyword evidence="3" id="KW-1185">Reference proteome</keyword>
<evidence type="ECO:0000313" key="2">
    <source>
        <dbReference type="EMBL" id="RCR70895.1"/>
    </source>
</evidence>
<dbReference type="OrthoDB" id="195456at2"/>
<comment type="caution">
    <text evidence="2">The sequence shown here is derived from an EMBL/GenBank/DDBJ whole genome shotgun (WGS) entry which is preliminary data.</text>
</comment>
<reference evidence="2 3" key="1">
    <citation type="submission" date="2018-07" db="EMBL/GenBank/DDBJ databases">
        <title>Genome analysis of Larkinella rosea.</title>
        <authorList>
            <person name="Zhou Z."/>
            <person name="Wang G."/>
        </authorList>
    </citation>
    <scope>NUCLEOTIDE SEQUENCE [LARGE SCALE GENOMIC DNA]</scope>
    <source>
        <strain evidence="3">zzj9</strain>
    </source>
</reference>
<feature type="chain" id="PRO_5016952705" evidence="1">
    <location>
        <begin position="20"/>
        <end position="171"/>
    </location>
</feature>
<dbReference type="Proteomes" id="UP000253383">
    <property type="component" value="Unassembled WGS sequence"/>
</dbReference>
<sequence length="171" mass="18984">MKKLLVFTTLLLIAQTTFAQDDKSKRPSPPAQAQQTVGGKTITIDYSQPSVKGRSVWDPAGKVAPIGKVWRTGANETTTIEFSEDVKLEGKPVAKGKYALFTIPGEKDWTVIINKGIKWGAFTYKEEEDVVRVTVPAKKAKSFQEKFMIDISKKGDVSMVWADTKVDFNVK</sequence>
<accession>A0A368JU73</accession>
<dbReference type="RefSeq" id="WP_114404810.1">
    <property type="nucleotide sequence ID" value="NZ_QOWE01000003.1"/>
</dbReference>
<name>A0A368JU73_9BACT</name>
<keyword evidence="1" id="KW-0732">Signal</keyword>
<proteinExistence type="predicted"/>
<dbReference type="EMBL" id="QOWE01000003">
    <property type="protein sequence ID" value="RCR70895.1"/>
    <property type="molecule type" value="Genomic_DNA"/>
</dbReference>
<dbReference type="Pfam" id="PF11138">
    <property type="entry name" value="DUF2911"/>
    <property type="match status" value="1"/>
</dbReference>
<organism evidence="2 3">
    <name type="scientific">Larkinella punicea</name>
    <dbReference type="NCBI Taxonomy" id="2315727"/>
    <lineage>
        <taxon>Bacteria</taxon>
        <taxon>Pseudomonadati</taxon>
        <taxon>Bacteroidota</taxon>
        <taxon>Cytophagia</taxon>
        <taxon>Cytophagales</taxon>
        <taxon>Spirosomataceae</taxon>
        <taxon>Larkinella</taxon>
    </lineage>
</organism>
<gene>
    <name evidence="2" type="ORF">DUE52_04720</name>
</gene>
<evidence type="ECO:0000313" key="3">
    <source>
        <dbReference type="Proteomes" id="UP000253383"/>
    </source>
</evidence>
<dbReference type="InterPro" id="IPR021314">
    <property type="entry name" value="DUF2911"/>
</dbReference>
<protein>
    <submittedName>
        <fullName evidence="2">DUF2911 domain-containing protein</fullName>
    </submittedName>
</protein>
<feature type="signal peptide" evidence="1">
    <location>
        <begin position="1"/>
        <end position="19"/>
    </location>
</feature>
<evidence type="ECO:0000256" key="1">
    <source>
        <dbReference type="SAM" id="SignalP"/>
    </source>
</evidence>